<reference evidence="1 2" key="1">
    <citation type="journal article" date="2015" name="Sci. Rep.">
        <title>Chromosome-level genome map provides insights into diverse defense mechanisms in the medicinal fungus Ganoderma sinense.</title>
        <authorList>
            <person name="Zhu Y."/>
            <person name="Xu J."/>
            <person name="Sun C."/>
            <person name="Zhou S."/>
            <person name="Xu H."/>
            <person name="Nelson D.R."/>
            <person name="Qian J."/>
            <person name="Song J."/>
            <person name="Luo H."/>
            <person name="Xiang L."/>
            <person name="Li Y."/>
            <person name="Xu Z."/>
            <person name="Ji A."/>
            <person name="Wang L."/>
            <person name="Lu S."/>
            <person name="Hayward A."/>
            <person name="Sun W."/>
            <person name="Li X."/>
            <person name="Schwartz D.C."/>
            <person name="Wang Y."/>
            <person name="Chen S."/>
        </authorList>
    </citation>
    <scope>NUCLEOTIDE SEQUENCE [LARGE SCALE GENOMIC DNA]</scope>
    <source>
        <strain evidence="1 2">ZZ0214-1</strain>
    </source>
</reference>
<dbReference type="AlphaFoldDB" id="A0A2G8SKL3"/>
<comment type="caution">
    <text evidence="1">The sequence shown here is derived from an EMBL/GenBank/DDBJ whole genome shotgun (WGS) entry which is preliminary data.</text>
</comment>
<dbReference type="OrthoDB" id="3219836at2759"/>
<dbReference type="EMBL" id="AYKW01000006">
    <property type="protein sequence ID" value="PIL34108.1"/>
    <property type="molecule type" value="Genomic_DNA"/>
</dbReference>
<evidence type="ECO:0000313" key="2">
    <source>
        <dbReference type="Proteomes" id="UP000230002"/>
    </source>
</evidence>
<protein>
    <submittedName>
        <fullName evidence="1">Uncharacterized protein</fullName>
    </submittedName>
</protein>
<gene>
    <name evidence="1" type="ORF">GSI_03819</name>
</gene>
<accession>A0A2G8SKL3</accession>
<name>A0A2G8SKL3_9APHY</name>
<keyword evidence="2" id="KW-1185">Reference proteome</keyword>
<organism evidence="1 2">
    <name type="scientific">Ganoderma sinense ZZ0214-1</name>
    <dbReference type="NCBI Taxonomy" id="1077348"/>
    <lineage>
        <taxon>Eukaryota</taxon>
        <taxon>Fungi</taxon>
        <taxon>Dikarya</taxon>
        <taxon>Basidiomycota</taxon>
        <taxon>Agaricomycotina</taxon>
        <taxon>Agaricomycetes</taxon>
        <taxon>Polyporales</taxon>
        <taxon>Polyporaceae</taxon>
        <taxon>Ganoderma</taxon>
    </lineage>
</organism>
<dbReference type="STRING" id="1077348.A0A2G8SKL3"/>
<proteinExistence type="predicted"/>
<evidence type="ECO:0000313" key="1">
    <source>
        <dbReference type="EMBL" id="PIL34108.1"/>
    </source>
</evidence>
<dbReference type="Proteomes" id="UP000230002">
    <property type="component" value="Unassembled WGS sequence"/>
</dbReference>
<sequence length="168" mass="17944">MQAIVRAHLCTSSQDVTTSFMEAARNRVTKSTKATPLPAPSALLSETGESNAAWKPTPALKDLLRTSRTAYGAGMGLLGLTLLTGAVTATARSGWKPDDETACLLSDIDRDLCQAIVSSKQEMEAGKATKTDVVAVQTALLRALDRSKQALGEEYPFESGETEVRSWI</sequence>